<evidence type="ECO:0000313" key="9">
    <source>
        <dbReference type="EMBL" id="SEC63446.1"/>
    </source>
</evidence>
<dbReference type="Gene3D" id="3.30.565.10">
    <property type="entry name" value="Histidine kinase-like ATPase, C-terminal domain"/>
    <property type="match status" value="1"/>
</dbReference>
<organism evidence="9 10">
    <name type="scientific">Terriglobus roseus</name>
    <dbReference type="NCBI Taxonomy" id="392734"/>
    <lineage>
        <taxon>Bacteria</taxon>
        <taxon>Pseudomonadati</taxon>
        <taxon>Acidobacteriota</taxon>
        <taxon>Terriglobia</taxon>
        <taxon>Terriglobales</taxon>
        <taxon>Acidobacteriaceae</taxon>
        <taxon>Terriglobus</taxon>
    </lineage>
</organism>
<dbReference type="Proteomes" id="UP000182409">
    <property type="component" value="Unassembled WGS sequence"/>
</dbReference>
<dbReference type="InterPro" id="IPR007891">
    <property type="entry name" value="CHASE3"/>
</dbReference>
<evidence type="ECO:0000256" key="1">
    <source>
        <dbReference type="ARBA" id="ARBA00000085"/>
    </source>
</evidence>
<dbReference type="GO" id="GO:0007234">
    <property type="term" value="P:osmosensory signaling via phosphorelay pathway"/>
    <property type="evidence" value="ECO:0007669"/>
    <property type="project" value="TreeGrafter"/>
</dbReference>
<dbReference type="PANTHER" id="PTHR42878">
    <property type="entry name" value="TWO-COMPONENT HISTIDINE KINASE"/>
    <property type="match status" value="1"/>
</dbReference>
<evidence type="ECO:0000256" key="4">
    <source>
        <dbReference type="ARBA" id="ARBA00022679"/>
    </source>
</evidence>
<dbReference type="InterPro" id="IPR050351">
    <property type="entry name" value="BphY/WalK/GraS-like"/>
</dbReference>
<reference evidence="9 10" key="1">
    <citation type="submission" date="2016-10" db="EMBL/GenBank/DDBJ databases">
        <authorList>
            <person name="de Groot N.N."/>
        </authorList>
    </citation>
    <scope>NUCLEOTIDE SEQUENCE [LARGE SCALE GENOMIC DNA]</scope>
    <source>
        <strain evidence="9 10">AB35.6</strain>
    </source>
</reference>
<sequence length="454" mass="51400">MNTWFAVSAVRSLLDSEAWLAHTWEVIGQEERLMLSVTNAETSARAFVITGQEPFLAPFLEAERTLPADVQQFKDLTLDNPIQQSTIAEVKASIERRMTMLRQSTENRRDGGFDAAAALVSNGRGTEEMQRLRMLVAQMDAEERRLLANRADEARHNGSRTMFAIGLACVLDLMMIGFVTWYFWQERSLRLASELANERLGLARAEAERSAEEVRVLNLELEQRVRERTAELETTNRELEAFSYSVSHDLRAPLRTIDGFSLALMEDYADVVDDTGRDYIARVRTGVQRMGQLIDALLQLSRITRADVTRELINPSEIADLVVAQLREDNPDRKIAFTVTPGPQENADPKLVQVALENLLGNAVKFSARREDAEISFGWDEEQKAWRVKDNGAGFDMHYKDKLFNAFNRLHGDKDFKGSGIGLATVARVIRRHHGRIWADSEVDHGATFWFTLG</sequence>
<protein>
    <recommendedName>
        <fullName evidence="2">histidine kinase</fullName>
        <ecNumber evidence="2">2.7.13.3</ecNumber>
    </recommendedName>
</protein>
<dbReference type="EC" id="2.7.13.3" evidence="2"/>
<dbReference type="SUPFAM" id="SSF55874">
    <property type="entry name" value="ATPase domain of HSP90 chaperone/DNA topoisomerase II/histidine kinase"/>
    <property type="match status" value="1"/>
</dbReference>
<evidence type="ECO:0000256" key="3">
    <source>
        <dbReference type="ARBA" id="ARBA00022553"/>
    </source>
</evidence>
<keyword evidence="7" id="KW-0812">Transmembrane</keyword>
<dbReference type="InterPro" id="IPR004358">
    <property type="entry name" value="Sig_transdc_His_kin-like_C"/>
</dbReference>
<dbReference type="SMART" id="SM00387">
    <property type="entry name" value="HATPase_c"/>
    <property type="match status" value="1"/>
</dbReference>
<feature type="transmembrane region" description="Helical" evidence="7">
    <location>
        <begin position="163"/>
        <end position="184"/>
    </location>
</feature>
<dbReference type="SUPFAM" id="SSF47384">
    <property type="entry name" value="Homodimeric domain of signal transducing histidine kinase"/>
    <property type="match status" value="1"/>
</dbReference>
<dbReference type="InterPro" id="IPR036890">
    <property type="entry name" value="HATPase_C_sf"/>
</dbReference>
<gene>
    <name evidence="9" type="ORF">SAMN05443244_3950</name>
</gene>
<keyword evidence="4" id="KW-0808">Transferase</keyword>
<dbReference type="CDD" id="cd19410">
    <property type="entry name" value="HK9-like_sensor"/>
    <property type="match status" value="1"/>
</dbReference>
<dbReference type="FunFam" id="3.30.565.10:FF:000006">
    <property type="entry name" value="Sensor histidine kinase WalK"/>
    <property type="match status" value="1"/>
</dbReference>
<dbReference type="GO" id="GO:0030295">
    <property type="term" value="F:protein kinase activator activity"/>
    <property type="evidence" value="ECO:0007669"/>
    <property type="project" value="TreeGrafter"/>
</dbReference>
<dbReference type="InterPro" id="IPR003661">
    <property type="entry name" value="HisK_dim/P_dom"/>
</dbReference>
<keyword evidence="5 9" id="KW-0418">Kinase</keyword>
<dbReference type="GO" id="GO:0000156">
    <property type="term" value="F:phosphorelay response regulator activity"/>
    <property type="evidence" value="ECO:0007669"/>
    <property type="project" value="TreeGrafter"/>
</dbReference>
<dbReference type="Pfam" id="PF05227">
    <property type="entry name" value="CHASE3"/>
    <property type="match status" value="1"/>
</dbReference>
<feature type="coiled-coil region" evidence="6">
    <location>
        <begin position="202"/>
        <end position="238"/>
    </location>
</feature>
<accession>A0A1H4U3Y8</accession>
<dbReference type="GO" id="GO:0000155">
    <property type="term" value="F:phosphorelay sensor kinase activity"/>
    <property type="evidence" value="ECO:0007669"/>
    <property type="project" value="InterPro"/>
</dbReference>
<dbReference type="InterPro" id="IPR036097">
    <property type="entry name" value="HisK_dim/P_sf"/>
</dbReference>
<proteinExistence type="predicted"/>
<evidence type="ECO:0000256" key="6">
    <source>
        <dbReference type="SAM" id="Coils"/>
    </source>
</evidence>
<keyword evidence="6" id="KW-0175">Coiled coil</keyword>
<dbReference type="Pfam" id="PF00512">
    <property type="entry name" value="HisKA"/>
    <property type="match status" value="1"/>
</dbReference>
<dbReference type="CDD" id="cd00082">
    <property type="entry name" value="HisKA"/>
    <property type="match status" value="1"/>
</dbReference>
<dbReference type="PRINTS" id="PR00344">
    <property type="entry name" value="BCTRLSENSOR"/>
</dbReference>
<dbReference type="SMART" id="SM00388">
    <property type="entry name" value="HisKA"/>
    <property type="match status" value="1"/>
</dbReference>
<evidence type="ECO:0000256" key="7">
    <source>
        <dbReference type="SAM" id="Phobius"/>
    </source>
</evidence>
<dbReference type="InterPro" id="IPR003594">
    <property type="entry name" value="HATPase_dom"/>
</dbReference>
<dbReference type="FunFam" id="1.10.287.130:FF:000070">
    <property type="entry name" value="Histidine kinase sensor protein"/>
    <property type="match status" value="1"/>
</dbReference>
<dbReference type="PROSITE" id="PS50109">
    <property type="entry name" value="HIS_KIN"/>
    <property type="match status" value="1"/>
</dbReference>
<keyword evidence="7" id="KW-1133">Transmembrane helix</keyword>
<name>A0A1H4U3Y8_9BACT</name>
<dbReference type="InterPro" id="IPR005467">
    <property type="entry name" value="His_kinase_dom"/>
</dbReference>
<dbReference type="Gene3D" id="1.10.287.130">
    <property type="match status" value="1"/>
</dbReference>
<dbReference type="AlphaFoldDB" id="A0A1H4U3Y8"/>
<keyword evidence="3" id="KW-0597">Phosphoprotein</keyword>
<dbReference type="Pfam" id="PF02518">
    <property type="entry name" value="HATPase_c"/>
    <property type="match status" value="1"/>
</dbReference>
<evidence type="ECO:0000259" key="8">
    <source>
        <dbReference type="PROSITE" id="PS50109"/>
    </source>
</evidence>
<evidence type="ECO:0000313" key="10">
    <source>
        <dbReference type="Proteomes" id="UP000182409"/>
    </source>
</evidence>
<comment type="catalytic activity">
    <reaction evidence="1">
        <text>ATP + protein L-histidine = ADP + protein N-phospho-L-histidine.</text>
        <dbReference type="EC" id="2.7.13.3"/>
    </reaction>
</comment>
<keyword evidence="7" id="KW-0472">Membrane</keyword>
<evidence type="ECO:0000256" key="2">
    <source>
        <dbReference type="ARBA" id="ARBA00012438"/>
    </source>
</evidence>
<dbReference type="PANTHER" id="PTHR42878:SF15">
    <property type="entry name" value="BACTERIOPHYTOCHROME"/>
    <property type="match status" value="1"/>
</dbReference>
<dbReference type="EMBL" id="FNSD01000001">
    <property type="protein sequence ID" value="SEC63446.1"/>
    <property type="molecule type" value="Genomic_DNA"/>
</dbReference>
<evidence type="ECO:0000256" key="5">
    <source>
        <dbReference type="ARBA" id="ARBA00022777"/>
    </source>
</evidence>
<feature type="domain" description="Histidine kinase" evidence="8">
    <location>
        <begin position="245"/>
        <end position="454"/>
    </location>
</feature>